<accession>A0A7G9FY83</accession>
<dbReference type="EMBL" id="CP060633">
    <property type="protein sequence ID" value="QNM03515.1"/>
    <property type="molecule type" value="Genomic_DNA"/>
</dbReference>
<gene>
    <name evidence="1" type="ORF">H9Q77_05285</name>
</gene>
<dbReference type="Proteomes" id="UP000515981">
    <property type="component" value="Chromosome"/>
</dbReference>
<organism evidence="1 2">
    <name type="scientific">Simiaoa sunii</name>
    <dbReference type="NCBI Taxonomy" id="2763672"/>
    <lineage>
        <taxon>Bacteria</taxon>
        <taxon>Bacillati</taxon>
        <taxon>Bacillota</taxon>
        <taxon>Clostridia</taxon>
        <taxon>Lachnospirales</taxon>
        <taxon>Lachnospiraceae</taxon>
        <taxon>Simiaoa</taxon>
    </lineage>
</organism>
<protein>
    <submittedName>
        <fullName evidence="1">Uncharacterized protein</fullName>
    </submittedName>
</protein>
<reference evidence="1 2" key="1">
    <citation type="submission" date="2020-08" db="EMBL/GenBank/DDBJ databases">
        <authorList>
            <person name="Liu C."/>
            <person name="Sun Q."/>
        </authorList>
    </citation>
    <scope>NUCLEOTIDE SEQUENCE [LARGE SCALE GENOMIC DNA]</scope>
    <source>
        <strain evidence="1 2">NSJ-8</strain>
    </source>
</reference>
<name>A0A7G9FY83_9FIRM</name>
<sequence>MIHTAKQLKDKVKNMSGGNSEVAQALIRTYFVERFLERVSVSEYRNNFILKGGMLVASIVGVDMRAE</sequence>
<keyword evidence="2" id="KW-1185">Reference proteome</keyword>
<dbReference type="AlphaFoldDB" id="A0A7G9FY83"/>
<evidence type="ECO:0000313" key="1">
    <source>
        <dbReference type="EMBL" id="QNM03515.1"/>
    </source>
</evidence>
<evidence type="ECO:0000313" key="2">
    <source>
        <dbReference type="Proteomes" id="UP000515981"/>
    </source>
</evidence>
<proteinExistence type="predicted"/>
<dbReference type="KEGG" id="ssun:H9Q77_05285"/>